<evidence type="ECO:0000256" key="5">
    <source>
        <dbReference type="ARBA" id="ARBA00022989"/>
    </source>
</evidence>
<keyword evidence="5 7" id="KW-1133">Transmembrane helix</keyword>
<feature type="transmembrane region" description="Helical" evidence="7">
    <location>
        <begin position="50"/>
        <end position="72"/>
    </location>
</feature>
<proteinExistence type="predicted"/>
<feature type="transmembrane region" description="Helical" evidence="7">
    <location>
        <begin position="344"/>
        <end position="364"/>
    </location>
</feature>
<dbReference type="Gene3D" id="1.20.1250.20">
    <property type="entry name" value="MFS general substrate transporter like domains"/>
    <property type="match status" value="1"/>
</dbReference>
<feature type="transmembrane region" description="Helical" evidence="7">
    <location>
        <begin position="310"/>
        <end position="332"/>
    </location>
</feature>
<dbReference type="RefSeq" id="WP_009743615.1">
    <property type="nucleotide sequence ID" value="NZ_CP017298.1"/>
</dbReference>
<dbReference type="Pfam" id="PF05977">
    <property type="entry name" value="MFS_3"/>
    <property type="match status" value="1"/>
</dbReference>
<dbReference type="EMBL" id="CP017298">
    <property type="protein sequence ID" value="AOS47250.1"/>
    <property type="molecule type" value="Genomic_DNA"/>
</dbReference>
<dbReference type="OrthoDB" id="9775268at2"/>
<dbReference type="InterPro" id="IPR036259">
    <property type="entry name" value="MFS_trans_sf"/>
</dbReference>
<protein>
    <submittedName>
        <fullName evidence="9">MFS transporter</fullName>
    </submittedName>
</protein>
<dbReference type="InterPro" id="IPR010290">
    <property type="entry name" value="TM_effector"/>
</dbReference>
<dbReference type="PROSITE" id="PS50850">
    <property type="entry name" value="MFS"/>
    <property type="match status" value="1"/>
</dbReference>
<keyword evidence="3" id="KW-1003">Cell membrane</keyword>
<dbReference type="Proteomes" id="UP000095214">
    <property type="component" value="Chromosome"/>
</dbReference>
<evidence type="ECO:0000256" key="1">
    <source>
        <dbReference type="ARBA" id="ARBA00004651"/>
    </source>
</evidence>
<organism evidence="9 10">
    <name type="scientific">Pauljensenia hongkongensis</name>
    <dbReference type="NCBI Taxonomy" id="178339"/>
    <lineage>
        <taxon>Bacteria</taxon>
        <taxon>Bacillati</taxon>
        <taxon>Actinomycetota</taxon>
        <taxon>Actinomycetes</taxon>
        <taxon>Actinomycetales</taxon>
        <taxon>Actinomycetaceae</taxon>
        <taxon>Pauljensenia</taxon>
    </lineage>
</organism>
<evidence type="ECO:0000259" key="8">
    <source>
        <dbReference type="PROSITE" id="PS50850"/>
    </source>
</evidence>
<keyword evidence="4 7" id="KW-0812">Transmembrane</keyword>
<feature type="transmembrane region" description="Helical" evidence="7">
    <location>
        <begin position="376"/>
        <end position="400"/>
    </location>
</feature>
<dbReference type="PANTHER" id="PTHR23513">
    <property type="entry name" value="INTEGRAL MEMBRANE EFFLUX PROTEIN-RELATED"/>
    <property type="match status" value="1"/>
</dbReference>
<comment type="subcellular location">
    <subcellularLocation>
        <location evidence="1">Cell membrane</location>
        <topology evidence="1">Multi-pass membrane protein</topology>
    </subcellularLocation>
</comment>
<evidence type="ECO:0000313" key="9">
    <source>
        <dbReference type="EMBL" id="AOS47250.1"/>
    </source>
</evidence>
<evidence type="ECO:0000256" key="3">
    <source>
        <dbReference type="ARBA" id="ARBA00022475"/>
    </source>
</evidence>
<evidence type="ECO:0000256" key="7">
    <source>
        <dbReference type="SAM" id="Phobius"/>
    </source>
</evidence>
<accession>A0A1D8B294</accession>
<evidence type="ECO:0000313" key="10">
    <source>
        <dbReference type="Proteomes" id="UP000095214"/>
    </source>
</evidence>
<feature type="transmembrane region" description="Helical" evidence="7">
    <location>
        <begin position="259"/>
        <end position="279"/>
    </location>
</feature>
<dbReference type="AlphaFoldDB" id="A0A1D8B294"/>
<dbReference type="KEGG" id="phon:BH719_04735"/>
<keyword evidence="10" id="KW-1185">Reference proteome</keyword>
<dbReference type="InterPro" id="IPR020846">
    <property type="entry name" value="MFS_dom"/>
</dbReference>
<evidence type="ECO:0000256" key="6">
    <source>
        <dbReference type="ARBA" id="ARBA00023136"/>
    </source>
</evidence>
<dbReference type="GO" id="GO:0005886">
    <property type="term" value="C:plasma membrane"/>
    <property type="evidence" value="ECO:0007669"/>
    <property type="project" value="UniProtKB-SubCell"/>
</dbReference>
<feature type="transmembrane region" description="Helical" evidence="7">
    <location>
        <begin position="286"/>
        <end position="304"/>
    </location>
</feature>
<reference evidence="9 10" key="1">
    <citation type="submission" date="2016-09" db="EMBL/GenBank/DDBJ databases">
        <title>Complete genome sequence of Actinomyces hongkongensis HKU8.</title>
        <authorList>
            <person name="Gao Y.-X."/>
            <person name="Zhou Y.-Y."/>
            <person name="Xie Y."/>
            <person name="Wang M."/>
            <person name="Wang S.-J."/>
            <person name="Shen S.-G."/>
        </authorList>
    </citation>
    <scope>NUCLEOTIDE SEQUENCE [LARGE SCALE GENOMIC DNA]</scope>
    <source>
        <strain evidence="9 10">HKU8</strain>
    </source>
</reference>
<name>A0A1D8B294_9ACTO</name>
<dbReference type="PANTHER" id="PTHR23513:SF11">
    <property type="entry name" value="STAPHYLOFERRIN A TRANSPORTER"/>
    <property type="match status" value="1"/>
</dbReference>
<feature type="domain" description="Major facilitator superfamily (MFS) profile" evidence="8">
    <location>
        <begin position="208"/>
        <end position="415"/>
    </location>
</feature>
<gene>
    <name evidence="9" type="ORF">BH719_04735</name>
</gene>
<evidence type="ECO:0000256" key="4">
    <source>
        <dbReference type="ARBA" id="ARBA00022692"/>
    </source>
</evidence>
<evidence type="ECO:0000256" key="2">
    <source>
        <dbReference type="ARBA" id="ARBA00022448"/>
    </source>
</evidence>
<dbReference type="GO" id="GO:0022857">
    <property type="term" value="F:transmembrane transporter activity"/>
    <property type="evidence" value="ECO:0007669"/>
    <property type="project" value="InterPro"/>
</dbReference>
<keyword evidence="6 7" id="KW-0472">Membrane</keyword>
<dbReference type="CDD" id="cd06173">
    <property type="entry name" value="MFS_MefA_like"/>
    <property type="match status" value="1"/>
</dbReference>
<sequence>MASPFASMRFFNYRLWFGGSLVSSTAVWLQRVAQDWYVLTVLTDHDSSQVGIVTALQFLPILGLSGFAGALADRVKGRRILQSSLLGVCLVSLCMGVLILTGVCNVWHMYALAVASGVIIAIDTPARQAFVGELVPRTYMANAVALNATAFHAARLIGPAVAGLLIEWYGVGPVSLATAVLFLIPILTMVLMRAGELVQRPFVPRAPGQVREAFAYVRGRTDIRVILLLIFVVSALGMNFQMTSALMATEVFGKSAGQFGVLSSFMAVGSILGAVAAAARAPRIRTILCGAALYGLAEIGLGLAPTYWWFAALSVPTGLFMLTTNTSANAYTQTHTDEEKRGRVMSLYSLVFLGATPVGSPLIGWVGQVLGARWSILVGGMASLGIAVVCGLWAVAHWGVRLRFEGRRPRIERSR</sequence>
<dbReference type="SUPFAM" id="SSF103473">
    <property type="entry name" value="MFS general substrate transporter"/>
    <property type="match status" value="1"/>
</dbReference>
<feature type="transmembrane region" description="Helical" evidence="7">
    <location>
        <begin position="169"/>
        <end position="192"/>
    </location>
</feature>
<feature type="transmembrane region" description="Helical" evidence="7">
    <location>
        <begin position="84"/>
        <end position="101"/>
    </location>
</feature>
<feature type="transmembrane region" description="Helical" evidence="7">
    <location>
        <begin position="225"/>
        <end position="247"/>
    </location>
</feature>
<keyword evidence="2" id="KW-0813">Transport</keyword>